<evidence type="ECO:0000313" key="3">
    <source>
        <dbReference type="EMBL" id="SDJ57706.1"/>
    </source>
</evidence>
<dbReference type="AlphaFoldDB" id="A0A1G8UV02"/>
<organism evidence="3 4">
    <name type="scientific">Mesorhizobium muleiense</name>
    <dbReference type="NCBI Taxonomy" id="1004279"/>
    <lineage>
        <taxon>Bacteria</taxon>
        <taxon>Pseudomonadati</taxon>
        <taxon>Pseudomonadota</taxon>
        <taxon>Alphaproteobacteria</taxon>
        <taxon>Hyphomicrobiales</taxon>
        <taxon>Phyllobacteriaceae</taxon>
        <taxon>Mesorhizobium</taxon>
    </lineage>
</organism>
<feature type="region of interest" description="Disordered" evidence="1">
    <location>
        <begin position="1"/>
        <end position="28"/>
    </location>
</feature>
<sequence length="618" mass="68128">MGNSLSMFVDRDASVGEPTLQERRKAEQSDKRVLGNVVQCDGARATISAHAADILGTVTGHWSVGKMISINLGNTRTVGLVYAVGKSDRAWHDEGQNPIEVSIELIGEVRDGAEPGAKPVFDRGITTYPHIGAIAHRIRSRDLQAVYDLAGRHSITIGTLSQDEEIDANIAIDDTLARHFAIVGTTGVGKSTAVSLLLRKSIAARPDLRVLILDPHNEFAASLPEHCVRVDSATLDLPFWMFKLEEFAEVLFRGREIVPEEMDALRDLIPAAKNLYRNPNSGTYLRRGSDALTADTPVPYRIVDLIKQIDERMGLLESKNDRPTLKSLKTRIESAASDPRYRFMFNSRLIEDTIHETIGNIFRVPHHGRPVTCFEMAGMPSEVVNSVCSVLARLAFDLALWSEGRLRLLLLCEEAHRYMPADPRLGFAPTRHALSRIAKEGRKYGCYLGIVTQRPGELDPTILSQCSTFFAMRLANEQDQAIIRSAIADSSASTLAFLSSMGQREAIAFGEGVATTMRMKFEKLSEGLIPGTAKREEALPSKLGDDVDLVAIVERLRNVPKPQQAMAFAEVVDSSRQAGDPDYRKPPAPTVARAQPDDDFDMRYGLKPATFGLRSQND</sequence>
<dbReference type="PANTHER" id="PTHR42957:SF1">
    <property type="entry name" value="HELICASE MJ1565-RELATED"/>
    <property type="match status" value="1"/>
</dbReference>
<feature type="region of interest" description="Disordered" evidence="1">
    <location>
        <begin position="573"/>
        <end position="601"/>
    </location>
</feature>
<evidence type="ECO:0000256" key="1">
    <source>
        <dbReference type="SAM" id="MobiDB-lite"/>
    </source>
</evidence>
<dbReference type="Gene3D" id="3.40.50.300">
    <property type="entry name" value="P-loop containing nucleotide triphosphate hydrolases"/>
    <property type="match status" value="2"/>
</dbReference>
<dbReference type="Proteomes" id="UP000198894">
    <property type="component" value="Unassembled WGS sequence"/>
</dbReference>
<name>A0A1G8UV02_9HYPH</name>
<dbReference type="InterPro" id="IPR027417">
    <property type="entry name" value="P-loop_NTPase"/>
</dbReference>
<evidence type="ECO:0000259" key="2">
    <source>
        <dbReference type="Pfam" id="PF01935"/>
    </source>
</evidence>
<feature type="compositionally biased region" description="Basic and acidic residues" evidence="1">
    <location>
        <begin position="9"/>
        <end position="28"/>
    </location>
</feature>
<gene>
    <name evidence="3" type="ORF">SAMN05428953_107112</name>
</gene>
<evidence type="ECO:0000313" key="4">
    <source>
        <dbReference type="Proteomes" id="UP000198894"/>
    </source>
</evidence>
<dbReference type="SUPFAM" id="SSF52540">
    <property type="entry name" value="P-loop containing nucleoside triphosphate hydrolases"/>
    <property type="match status" value="1"/>
</dbReference>
<proteinExistence type="predicted"/>
<feature type="domain" description="Helicase HerA central" evidence="2">
    <location>
        <begin position="155"/>
        <end position="394"/>
    </location>
</feature>
<accession>A0A1G8UV02</accession>
<dbReference type="Pfam" id="PF01935">
    <property type="entry name" value="DUF87"/>
    <property type="match status" value="1"/>
</dbReference>
<dbReference type="InterPro" id="IPR008571">
    <property type="entry name" value="HerA-like"/>
</dbReference>
<dbReference type="InterPro" id="IPR002789">
    <property type="entry name" value="HerA_central"/>
</dbReference>
<protein>
    <recommendedName>
        <fullName evidence="2">Helicase HerA central domain-containing protein</fullName>
    </recommendedName>
</protein>
<dbReference type="PANTHER" id="PTHR42957">
    <property type="entry name" value="HELICASE MJ1565-RELATED"/>
    <property type="match status" value="1"/>
</dbReference>
<dbReference type="EMBL" id="FNEE01000007">
    <property type="protein sequence ID" value="SDJ57706.1"/>
    <property type="molecule type" value="Genomic_DNA"/>
</dbReference>
<reference evidence="4" key="1">
    <citation type="submission" date="2016-10" db="EMBL/GenBank/DDBJ databases">
        <authorList>
            <person name="Varghese N."/>
            <person name="Submissions S."/>
        </authorList>
    </citation>
    <scope>NUCLEOTIDE SEQUENCE [LARGE SCALE GENOMIC DNA]</scope>
    <source>
        <strain evidence="4">CGMCC 1.11022</strain>
    </source>
</reference>
<keyword evidence="4" id="KW-1185">Reference proteome</keyword>